<accession>A0A9N9ACQ9</accession>
<dbReference type="Proteomes" id="UP000789396">
    <property type="component" value="Unassembled WGS sequence"/>
</dbReference>
<dbReference type="EMBL" id="CAJVPZ010003101">
    <property type="protein sequence ID" value="CAG8524892.1"/>
    <property type="molecule type" value="Genomic_DNA"/>
</dbReference>
<dbReference type="AlphaFoldDB" id="A0A9N9ACQ9"/>
<gene>
    <name evidence="1" type="ORF">RFULGI_LOCUS3526</name>
</gene>
<comment type="caution">
    <text evidence="1">The sequence shown here is derived from an EMBL/GenBank/DDBJ whole genome shotgun (WGS) entry which is preliminary data.</text>
</comment>
<proteinExistence type="predicted"/>
<keyword evidence="2" id="KW-1185">Reference proteome</keyword>
<reference evidence="1" key="1">
    <citation type="submission" date="2021-06" db="EMBL/GenBank/DDBJ databases">
        <authorList>
            <person name="Kallberg Y."/>
            <person name="Tangrot J."/>
            <person name="Rosling A."/>
        </authorList>
    </citation>
    <scope>NUCLEOTIDE SEQUENCE</scope>
    <source>
        <strain evidence="1">IN212</strain>
    </source>
</reference>
<feature type="non-terminal residue" evidence="1">
    <location>
        <position position="1"/>
    </location>
</feature>
<sequence>DLTDENIKQFVASKVWKQKLIKYFDASDFSEFKKSQSSLKSLENFISKSLKIYVKYLIAIRNQEKPSYSEDVLAKIKKLD</sequence>
<evidence type="ECO:0000313" key="1">
    <source>
        <dbReference type="EMBL" id="CAG8524892.1"/>
    </source>
</evidence>
<protein>
    <submittedName>
        <fullName evidence="1">10775_t:CDS:1</fullName>
    </submittedName>
</protein>
<organism evidence="1 2">
    <name type="scientific">Racocetra fulgida</name>
    <dbReference type="NCBI Taxonomy" id="60492"/>
    <lineage>
        <taxon>Eukaryota</taxon>
        <taxon>Fungi</taxon>
        <taxon>Fungi incertae sedis</taxon>
        <taxon>Mucoromycota</taxon>
        <taxon>Glomeromycotina</taxon>
        <taxon>Glomeromycetes</taxon>
        <taxon>Diversisporales</taxon>
        <taxon>Gigasporaceae</taxon>
        <taxon>Racocetra</taxon>
    </lineage>
</organism>
<name>A0A9N9ACQ9_9GLOM</name>
<dbReference type="OrthoDB" id="2435447at2759"/>
<evidence type="ECO:0000313" key="2">
    <source>
        <dbReference type="Proteomes" id="UP000789396"/>
    </source>
</evidence>